<evidence type="ECO:0000256" key="3">
    <source>
        <dbReference type="ARBA" id="ARBA00022989"/>
    </source>
</evidence>
<comment type="similarity">
    <text evidence="5">Belongs to the ABC-2 integral membrane protein family.</text>
</comment>
<organism evidence="7 8">
    <name type="scientific">Acetivibrio mesophilus</name>
    <dbReference type="NCBI Taxonomy" id="2487273"/>
    <lineage>
        <taxon>Bacteria</taxon>
        <taxon>Bacillati</taxon>
        <taxon>Bacillota</taxon>
        <taxon>Clostridia</taxon>
        <taxon>Eubacteriales</taxon>
        <taxon>Oscillospiraceae</taxon>
        <taxon>Acetivibrio</taxon>
    </lineage>
</organism>
<evidence type="ECO:0000313" key="7">
    <source>
        <dbReference type="EMBL" id="RXE60692.1"/>
    </source>
</evidence>
<feature type="transmembrane region" description="Helical" evidence="5">
    <location>
        <begin position="21"/>
        <end position="40"/>
    </location>
</feature>
<reference evidence="8" key="1">
    <citation type="submission" date="2018-11" db="EMBL/GenBank/DDBJ databases">
        <title>Genome sequencing of a novel mesophilic and cellulolytic organism within the genus Hungateiclostridium.</title>
        <authorList>
            <person name="Rettenmaier R."/>
            <person name="Liebl W."/>
            <person name="Zverlov V."/>
        </authorList>
    </citation>
    <scope>NUCLEOTIDE SEQUENCE [LARGE SCALE GENOMIC DNA]</scope>
    <source>
        <strain evidence="8">N2K1</strain>
    </source>
</reference>
<evidence type="ECO:0000256" key="2">
    <source>
        <dbReference type="ARBA" id="ARBA00022692"/>
    </source>
</evidence>
<keyword evidence="8" id="KW-1185">Reference proteome</keyword>
<dbReference type="OrthoDB" id="9774758at2"/>
<feature type="transmembrane region" description="Helical" evidence="5">
    <location>
        <begin position="222"/>
        <end position="244"/>
    </location>
</feature>
<dbReference type="Proteomes" id="UP000289166">
    <property type="component" value="Unassembled WGS sequence"/>
</dbReference>
<dbReference type="Pfam" id="PF01061">
    <property type="entry name" value="ABC2_membrane"/>
    <property type="match status" value="1"/>
</dbReference>
<keyword evidence="3 5" id="KW-1133">Transmembrane helix</keyword>
<dbReference type="PANTHER" id="PTHR43027:SF2">
    <property type="entry name" value="TRANSPORT PERMEASE PROTEIN"/>
    <property type="match status" value="1"/>
</dbReference>
<evidence type="ECO:0000256" key="4">
    <source>
        <dbReference type="ARBA" id="ARBA00023136"/>
    </source>
</evidence>
<protein>
    <recommendedName>
        <fullName evidence="5">Transport permease protein</fullName>
    </recommendedName>
</protein>
<feature type="transmembrane region" description="Helical" evidence="5">
    <location>
        <begin position="60"/>
        <end position="79"/>
    </location>
</feature>
<sequence length="247" mass="27167">MKTFKTLFIVESKLEIRRVNSIFFGVFFPLGMILLMGVIFGKKPAFEGASYTALQQTFGALSTIGICATGLMGLPLAVADYRDKKVLKRFKVTPVSPSMLLFTQVLISFIIAVISTISVFIVASVLFGYRFTGSVAGFLISYLLITLVIYGMGMFLASISPNLKTASLLCSIAYFPMLFLSGATVPYEIMPRTMQQVVNILPLTQGIKMLKNYSLGLPVTGLWFQVAYLGILALICIVVSVKVFKWE</sequence>
<evidence type="ECO:0000313" key="8">
    <source>
        <dbReference type="Proteomes" id="UP000289166"/>
    </source>
</evidence>
<keyword evidence="5" id="KW-1003">Cell membrane</keyword>
<feature type="transmembrane region" description="Helical" evidence="5">
    <location>
        <begin position="168"/>
        <end position="187"/>
    </location>
</feature>
<dbReference type="EMBL" id="RLII01000001">
    <property type="protein sequence ID" value="RXE60692.1"/>
    <property type="molecule type" value="Genomic_DNA"/>
</dbReference>
<comment type="caution">
    <text evidence="7">The sequence shown here is derived from an EMBL/GenBank/DDBJ whole genome shotgun (WGS) entry which is preliminary data.</text>
</comment>
<dbReference type="RefSeq" id="WP_069194562.1">
    <property type="nucleotide sequence ID" value="NZ_RLII01000001.1"/>
</dbReference>
<dbReference type="InterPro" id="IPR013525">
    <property type="entry name" value="ABC2_TM"/>
</dbReference>
<keyword evidence="5" id="KW-0813">Transport</keyword>
<dbReference type="PIRSF" id="PIRSF006648">
    <property type="entry name" value="DrrB"/>
    <property type="match status" value="1"/>
</dbReference>
<dbReference type="GO" id="GO:0043190">
    <property type="term" value="C:ATP-binding cassette (ABC) transporter complex"/>
    <property type="evidence" value="ECO:0007669"/>
    <property type="project" value="InterPro"/>
</dbReference>
<accession>A0A4Q0IC40</accession>
<dbReference type="PRINTS" id="PR00164">
    <property type="entry name" value="ABC2TRNSPORT"/>
</dbReference>
<evidence type="ECO:0000259" key="6">
    <source>
        <dbReference type="PROSITE" id="PS51012"/>
    </source>
</evidence>
<name>A0A4Q0IC40_9FIRM</name>
<evidence type="ECO:0000256" key="1">
    <source>
        <dbReference type="ARBA" id="ARBA00004141"/>
    </source>
</evidence>
<proteinExistence type="inferred from homology"/>
<gene>
    <name evidence="7" type="ORF">EFD62_01880</name>
</gene>
<keyword evidence="2 5" id="KW-0812">Transmembrane</keyword>
<keyword evidence="4 5" id="KW-0472">Membrane</keyword>
<dbReference type="InterPro" id="IPR047817">
    <property type="entry name" value="ABC2_TM_bact-type"/>
</dbReference>
<evidence type="ECO:0000256" key="5">
    <source>
        <dbReference type="RuleBase" id="RU361157"/>
    </source>
</evidence>
<feature type="domain" description="ABC transmembrane type-2" evidence="6">
    <location>
        <begin position="20"/>
        <end position="247"/>
    </location>
</feature>
<dbReference type="PROSITE" id="PS51012">
    <property type="entry name" value="ABC_TM2"/>
    <property type="match status" value="1"/>
</dbReference>
<dbReference type="GO" id="GO:0140359">
    <property type="term" value="F:ABC-type transporter activity"/>
    <property type="evidence" value="ECO:0007669"/>
    <property type="project" value="InterPro"/>
</dbReference>
<dbReference type="AlphaFoldDB" id="A0A4Q0IC40"/>
<feature type="transmembrane region" description="Helical" evidence="5">
    <location>
        <begin position="135"/>
        <end position="156"/>
    </location>
</feature>
<dbReference type="InterPro" id="IPR052902">
    <property type="entry name" value="ABC-2_transporter"/>
</dbReference>
<dbReference type="InterPro" id="IPR000412">
    <property type="entry name" value="ABC_2_transport"/>
</dbReference>
<dbReference type="PANTHER" id="PTHR43027">
    <property type="entry name" value="DOXORUBICIN RESISTANCE ABC TRANSPORTER PERMEASE PROTEIN DRRC-RELATED"/>
    <property type="match status" value="1"/>
</dbReference>
<feature type="transmembrane region" description="Helical" evidence="5">
    <location>
        <begin position="100"/>
        <end position="129"/>
    </location>
</feature>
<comment type="subcellular location">
    <subcellularLocation>
        <location evidence="5">Cell membrane</location>
        <topology evidence="5">Multi-pass membrane protein</topology>
    </subcellularLocation>
    <subcellularLocation>
        <location evidence="1">Membrane</location>
        <topology evidence="1">Multi-pass membrane protein</topology>
    </subcellularLocation>
</comment>